<evidence type="ECO:0000256" key="1">
    <source>
        <dbReference type="ARBA" id="ARBA00004138"/>
    </source>
</evidence>
<evidence type="ECO:0000313" key="8">
    <source>
        <dbReference type="Proteomes" id="UP000295260"/>
    </source>
</evidence>
<evidence type="ECO:0000256" key="5">
    <source>
        <dbReference type="ARBA" id="ARBA00023273"/>
    </source>
</evidence>
<dbReference type="Gene3D" id="2.60.40.10">
    <property type="entry name" value="Immunoglobulins"/>
    <property type="match status" value="1"/>
</dbReference>
<keyword evidence="3" id="KW-0963">Cytoplasm</keyword>
<evidence type="ECO:0000256" key="2">
    <source>
        <dbReference type="ARBA" id="ARBA00004496"/>
    </source>
</evidence>
<accession>A0A4R6Q9N2</accession>
<evidence type="ECO:0000256" key="4">
    <source>
        <dbReference type="ARBA" id="ARBA00023069"/>
    </source>
</evidence>
<keyword evidence="4" id="KW-0969">Cilium</keyword>
<evidence type="ECO:0000256" key="3">
    <source>
        <dbReference type="ARBA" id="ARBA00022490"/>
    </source>
</evidence>
<name>A0A4R6Q9N2_9FLAO</name>
<dbReference type="EMBL" id="SNXR01000014">
    <property type="protein sequence ID" value="TDP58885.1"/>
    <property type="molecule type" value="Genomic_DNA"/>
</dbReference>
<proteinExistence type="predicted"/>
<comment type="caution">
    <text evidence="7">The sequence shown here is derived from an EMBL/GenBank/DDBJ whole genome shotgun (WGS) entry which is preliminary data.</text>
</comment>
<dbReference type="Pfam" id="PF22544">
    <property type="entry name" value="HYDIN_VesB_CFA65-like_Ig"/>
    <property type="match status" value="1"/>
</dbReference>
<keyword evidence="8" id="KW-1185">Reference proteome</keyword>
<evidence type="ECO:0000313" key="7">
    <source>
        <dbReference type="EMBL" id="TDP58885.1"/>
    </source>
</evidence>
<dbReference type="NCBIfam" id="NF012200">
    <property type="entry name" value="choice_anch_D"/>
    <property type="match status" value="1"/>
</dbReference>
<dbReference type="InterPro" id="IPR013783">
    <property type="entry name" value="Ig-like_fold"/>
</dbReference>
<reference evidence="7 8" key="1">
    <citation type="submission" date="2019-03" db="EMBL/GenBank/DDBJ databases">
        <title>Genomic Encyclopedia of Archaeal and Bacterial Type Strains, Phase II (KMG-II): from individual species to whole genera.</title>
        <authorList>
            <person name="Goeker M."/>
        </authorList>
    </citation>
    <scope>NUCLEOTIDE SEQUENCE [LARGE SCALE GENOMIC DNA]</scope>
    <source>
        <strain evidence="7 8">DSM 25687</strain>
    </source>
</reference>
<feature type="domain" description="HYDIN/VesB/CFA65-like Ig-like" evidence="6">
    <location>
        <begin position="847"/>
        <end position="937"/>
    </location>
</feature>
<protein>
    <recommendedName>
        <fullName evidence="6">HYDIN/VesB/CFA65-like Ig-like domain-containing protein</fullName>
    </recommendedName>
</protein>
<dbReference type="Proteomes" id="UP000295260">
    <property type="component" value="Unassembled WGS sequence"/>
</dbReference>
<sequence length="2182" mass="231262">MKKLLVIVALIFVNVCSYGQILTFEFAALGGAEATAVSNFNNANLTTSTITRGAGLTASANGGRFNATTWAATSIANAVAGNDYMEFTVTPNSGFQFSVSSVFIQLQRSASGPSAIALRNSLDGYAANLDTQYTITDNTTTQTFTFTFSQANSTSAVTYRVYMYAEDAVAGSGGIGDGTGNDIIVNGTVTPVITGIESSGVTQNWNLTTTWVGGVIPTSSDNAIIKSGHTVTVNDAAYSTRNLGTTTTVELGGTLQTGMTYTNNGTTTVNGTFRINAGGFATGNSFVYGVASTLNMNHANSTVYGINGPQAFWPVANPPYNVTVSANSPTRLDIAVGPVLGLLQVSSELDVNLPNSLRVEGTLRINAGGNIDTNGPIYGSSSTLEYRSGGLYGRSFEWNASGIGTIGVTPGYPNNVTIPTANTVLDYINGAASGAVGVKAIAGTLTISNATAALHMNYGSVSAGGELVIGGNIVLTAGTLTLGQAVGDDLKVGGNMTVTAPNGIFNGNNRRVYFTSTSALQLISGTALTIPYIVYQPASVGIQLTGAGTNLTISAPLGGNAITFNSASDIFDINSRSLTIGTAGVANTITGGGTFRGSATSSLTLLGTGSIGNLAFSGTAAQQTLGTFTVNRTTGAIACVMGSQLTVATAMNLTAGIVDLDVQTFTLNATTTLTGASSSNYFIADNAFGGILRRGYTAAGSFTFPIGDKTGTMEYSPATVNFSAGTFTGAFLGMSVNDSKHPNMITVIPIPNFISRYWSVTSTGITAPNYTFTGNYLPADVNGSETVSQSQQWNGTTWSPMGSPLGSNTLTYGGVTTLPTVNHFSGGFRDQEINVRVAATPYPTGSTYAFGNVSAGSNASATFTIENLGNRNLLLFANTAVVAPFSISSAPFTYNVTIGSSGTATFTIQFAPTLAGPFSGSITFTTNDSDEASYTINFTGTGTGSNLSDILRVTASEPTTISSTNIGTISTITDGVEVWRFNLRDGGATGDADALPTTMTGLVLTQAAGDAIGNWDETIQDIVLVNTVTSAIVAYGVVSTNQVSFTGMNVVAADNNSVLLALRLTLRCPLGVGAIDGDDFVFTISNPNLTLSPAGSGKTTFAAQSSTDGRNAINILATQLSFTTQPITTGVSTGMTNVVVTGTDACGNRDRQFLGTVSLTSTGTMNAVTPVTAVLGQATFSGIIHTVTGTDFNLIATSTGPVLTPGTSTLFDISTVTILSPGDLAVLAVNTNTEIASGTDLISFVCFRDLLPGTTLFITDNGYERQFANLWGGTEGVIVLTRTGSTLPKGTIITIETTTANATLGSHFNVYTCGSIDANWTKSGIGGSGFNLNSDDDVWFMQGGVWTNNTAHTSTYTGNVLYGWTESGWNTVPGGTSEDTRWSTLFPGMECFSTIAPTGDGFVKFDDPVNPDFTTTTNGKFDWIALINNQLNWDSYSNNTTFNAGGYDFKAGCNLVELDTDIYVNGKWSGRKDTNWFDCENWETLIVPDETIDVLVADTSYDREASIDENAPLAIYSGYIAKARNLTISGEKVKIEGNNLDNKLEVHGNLTITNSAADNALDMNDGNTSTPDGQLYLYGNWINNKNNDAFNEGNGTVHFVGTATQTINAVTPLGTESFYNVILDNNFNTSASNDLMATGNLTVSAARTLTAASGDYVRVDNQLTNNGSILIEDDAQLIQVNDGVTNNGDYTTANRFQVRRTYTAKDIDYVYWSSPLMNYNVNGIPAGFRYLWNPTVVNSNGTMGNWNPASGTMTPGKGYIARTFNGFAAATPVTHTFRNQAPNNGLILNEIKRGDFDGADYLNSNNITVTRLDDNWNLVGNPYPSAIDALKFLALNNTKVFPAIWIWKHGLGLSENPDPYYYNFGYNYLPDYLMYNSMGSTDPWFTGKIASGQGFMVNMLHSAGTLLSSSPDVYRTDLLFNNSLRFGSVSNSNEVFDNSRFYRTLNPEASSVVGNIVEKSRIWLDIFNDASGEIDTTLLGYATNATMGIDNPYDCFFAPRGKVSLYSLIEDKKFIIQGRALPFDYNDKVPMGLNIAQAGNHTIAIKKTDGIFDEDITIYLEDKNIGIIHNLKENPYHFTSIKGTFDDRFVIRYTTNSLDNQNFENIKNSVVVASNDRDLTIKSYLENLDQVTIYDVLGRQLYYSKDIQNKDLIITNVSSSNQSLIVKIKLQNGQIVTKKIVL</sequence>
<gene>
    <name evidence="7" type="ORF">BC748_2130</name>
</gene>
<keyword evidence="5" id="KW-0966">Cell projection</keyword>
<evidence type="ECO:0000259" key="6">
    <source>
        <dbReference type="Pfam" id="PF22544"/>
    </source>
</evidence>
<comment type="subcellular location">
    <subcellularLocation>
        <location evidence="1">Cell projection</location>
        <location evidence="1">Cilium</location>
    </subcellularLocation>
    <subcellularLocation>
        <location evidence="2">Cytoplasm</location>
    </subcellularLocation>
</comment>
<dbReference type="GO" id="GO:0005737">
    <property type="term" value="C:cytoplasm"/>
    <property type="evidence" value="ECO:0007669"/>
    <property type="project" value="UniProtKB-SubCell"/>
</dbReference>
<dbReference type="NCBIfam" id="NF033708">
    <property type="entry name" value="T9SS_Cterm_ChiA"/>
    <property type="match status" value="1"/>
</dbReference>
<organism evidence="7 8">
    <name type="scientific">Flavobacterium dankookense</name>
    <dbReference type="NCBI Taxonomy" id="706186"/>
    <lineage>
        <taxon>Bacteria</taxon>
        <taxon>Pseudomonadati</taxon>
        <taxon>Bacteroidota</taxon>
        <taxon>Flavobacteriia</taxon>
        <taxon>Flavobacteriales</taxon>
        <taxon>Flavobacteriaceae</taxon>
        <taxon>Flavobacterium</taxon>
    </lineage>
</organism>
<dbReference type="RefSeq" id="WP_162846444.1">
    <property type="nucleotide sequence ID" value="NZ_SNXR01000014.1"/>
</dbReference>
<dbReference type="InterPro" id="IPR053879">
    <property type="entry name" value="HYDIN_VesB_CFA65-like_Ig"/>
</dbReference>